<dbReference type="GO" id="GO:0005516">
    <property type="term" value="F:calmodulin binding"/>
    <property type="evidence" value="ECO:0007669"/>
    <property type="project" value="UniProtKB-KW"/>
</dbReference>
<comment type="subcellular location">
    <subcellularLocation>
        <location evidence="1">Cytoplasm</location>
    </subcellularLocation>
</comment>
<dbReference type="RefSeq" id="XP_008864337.1">
    <property type="nucleotide sequence ID" value="XM_008866115.1"/>
</dbReference>
<dbReference type="SMART" id="SM00015">
    <property type="entry name" value="IQ"/>
    <property type="match status" value="11"/>
</dbReference>
<dbReference type="VEuPathDB" id="FungiDB:H310_02556"/>
<dbReference type="InterPro" id="IPR000048">
    <property type="entry name" value="IQ_motif_EF-hand-BS"/>
</dbReference>
<dbReference type="GO" id="GO:0051295">
    <property type="term" value="P:establishment of meiotic spindle localization"/>
    <property type="evidence" value="ECO:0007669"/>
    <property type="project" value="TreeGrafter"/>
</dbReference>
<feature type="region of interest" description="Disordered" evidence="6">
    <location>
        <begin position="1051"/>
        <end position="1106"/>
    </location>
</feature>
<dbReference type="AlphaFoldDB" id="A0A024UK73"/>
<name>A0A024UK73_9STRA</name>
<dbReference type="Pfam" id="PF00612">
    <property type="entry name" value="IQ"/>
    <property type="match status" value="7"/>
</dbReference>
<dbReference type="GO" id="GO:0005737">
    <property type="term" value="C:cytoplasm"/>
    <property type="evidence" value="ECO:0007669"/>
    <property type="project" value="UniProtKB-SubCell"/>
</dbReference>
<dbReference type="OrthoDB" id="2148418at2759"/>
<evidence type="ECO:0000256" key="2">
    <source>
        <dbReference type="ARBA" id="ARBA00022490"/>
    </source>
</evidence>
<keyword evidence="4" id="KW-0112">Calmodulin-binding</keyword>
<dbReference type="GeneID" id="20079606"/>
<protein>
    <submittedName>
        <fullName evidence="7">Uncharacterized protein</fullName>
    </submittedName>
</protein>
<dbReference type="GO" id="GO:0000278">
    <property type="term" value="P:mitotic cell cycle"/>
    <property type="evidence" value="ECO:0007669"/>
    <property type="project" value="TreeGrafter"/>
</dbReference>
<dbReference type="EMBL" id="KI913955">
    <property type="protein sequence ID" value="ETW06262.1"/>
    <property type="molecule type" value="Genomic_DNA"/>
</dbReference>
<accession>A0A024UK73</accession>
<dbReference type="PANTHER" id="PTHR22706">
    <property type="entry name" value="ASSEMBLY FACTOR FOR SPINDLE MICROTUBULES"/>
    <property type="match status" value="1"/>
</dbReference>
<evidence type="ECO:0000256" key="4">
    <source>
        <dbReference type="ARBA" id="ARBA00022860"/>
    </source>
</evidence>
<dbReference type="eggNOG" id="KOG2128">
    <property type="taxonomic scope" value="Eukaryota"/>
</dbReference>
<dbReference type="InterPro" id="IPR051185">
    <property type="entry name" value="ASPM"/>
</dbReference>
<feature type="coiled-coil region" evidence="5">
    <location>
        <begin position="857"/>
        <end position="898"/>
    </location>
</feature>
<keyword evidence="5" id="KW-0175">Coiled coil</keyword>
<keyword evidence="2" id="KW-0963">Cytoplasm</keyword>
<sequence>MKPGSRNGKHRQSSLNQSSGAVASARDVSKCDDPMTSYAHRIEVALDASSLQPAFLKVENISCQLVQRRLLGPTRYWFRSIKHDKTTSVASKKWVVSLYEIPWRKTIVERAQTSDRLLFPDRSHKTDLFPNLKPVVVGTFETERAAMLACEAAWKGRDRTNPVSIANDASEPLPPFWNTHLHITVISDAFHRKSHTERMCMVLEVLLALSDPLLQSSSPQPAALAPETSTTSRHCPLLKFGTVGPQVSRLPHLRHLNCNVVLVLKTTHQFRPVQTVDSLTKLPLTERFGLSHGLASALGIAPVAKTTTKDVKRLVMHPDGDPSSTRLPHFYHGLPAELKAMIAQQQNAQRASIAALDKLSTQLQHNSEATVVKKFEKRRVECTRAAIMLQRVYRLYNVGRVLRRLLAAHRHALTIQRCYRGYVARVFVHEYSIVVSLASTHIQAVFRSHVSRERTKALRQRMTAAVVHVQRVFRGHQARKLVFWIRFHVASAIQIQRVARGMFGRHRAAMYRRARFKRMVVVPAAKRIQRIYRGHVGRRRFRRIQHDRFVDTILAPAAMAIQRVARGYLGRQVAMRCRRQLVAALVIQDGFRKFRARCRWAFVWQVRFQNRMASRIGAAGRGYLARQVYKRELRRVRVRTVYVPAARTIQRVYRGFVVRKNLEHVRDKIEAATVLQFFWRKHQREAKERAVWSGMIEQTRRAAALTLQCFVRCFLARQCTQALRLEQRGRHGHAAVVVQAAWRSYFHRNKIKSMRELMAIEVFARKFASLKDNLDMVHYDMVDANGDIAHITKHRKKSLQHIHDLKQMRLDWELRVPVLDKELAQMTPQDMERGWQDAFETEKRVIHFSMLLSAEDMLSKKQQIREYDADIASLEAEREDLERDADELLLEETTLLETYRRVELHRASDQYTHHTNASVRRQRLRWKVRTNRTNVVRRETAAARAAVAASLAQPPTCVSFAGKMASLRETDKLVRQHEAATNAAKTAALVHGGCRNPHLLSVADAVVAKAHKILSSGSLAMHLDRTDVRDEDGAMCHTCGHVQCMCHMGSPESTSALSPPPNHPAALSSTQANKKHATGRGVSLGRRRRHHRQTDGAVPSKPSCET</sequence>
<dbReference type="GO" id="GO:0007051">
    <property type="term" value="P:spindle organization"/>
    <property type="evidence" value="ECO:0007669"/>
    <property type="project" value="TreeGrafter"/>
</dbReference>
<dbReference type="Gene3D" id="1.20.5.190">
    <property type="match status" value="5"/>
</dbReference>
<keyword evidence="3" id="KW-0677">Repeat</keyword>
<dbReference type="PANTHER" id="PTHR22706:SF1">
    <property type="entry name" value="ASSEMBLY FACTOR FOR SPINDLE MICROTUBULES"/>
    <property type="match status" value="1"/>
</dbReference>
<organism evidence="7">
    <name type="scientific">Aphanomyces invadans</name>
    <dbReference type="NCBI Taxonomy" id="157072"/>
    <lineage>
        <taxon>Eukaryota</taxon>
        <taxon>Sar</taxon>
        <taxon>Stramenopiles</taxon>
        <taxon>Oomycota</taxon>
        <taxon>Saprolegniomycetes</taxon>
        <taxon>Saprolegniales</taxon>
        <taxon>Verrucalvaceae</taxon>
        <taxon>Aphanomyces</taxon>
    </lineage>
</organism>
<dbReference type="STRING" id="157072.A0A024UK73"/>
<evidence type="ECO:0000256" key="3">
    <source>
        <dbReference type="ARBA" id="ARBA00022737"/>
    </source>
</evidence>
<gene>
    <name evidence="7" type="ORF">H310_02556</name>
</gene>
<feature type="region of interest" description="Disordered" evidence="6">
    <location>
        <begin position="1"/>
        <end position="28"/>
    </location>
</feature>
<proteinExistence type="predicted"/>
<dbReference type="PROSITE" id="PS50096">
    <property type="entry name" value="IQ"/>
    <property type="match status" value="9"/>
</dbReference>
<evidence type="ECO:0000313" key="7">
    <source>
        <dbReference type="EMBL" id="ETW06262.1"/>
    </source>
</evidence>
<reference evidence="7" key="1">
    <citation type="submission" date="2013-12" db="EMBL/GenBank/DDBJ databases">
        <title>The Genome Sequence of Aphanomyces invadans NJM9701.</title>
        <authorList>
            <consortium name="The Broad Institute Genomics Platform"/>
            <person name="Russ C."/>
            <person name="Tyler B."/>
            <person name="van West P."/>
            <person name="Dieguez-Uribeondo J."/>
            <person name="Young S.K."/>
            <person name="Zeng Q."/>
            <person name="Gargeya S."/>
            <person name="Fitzgerald M."/>
            <person name="Abouelleil A."/>
            <person name="Alvarado L."/>
            <person name="Chapman S.B."/>
            <person name="Gainer-Dewar J."/>
            <person name="Goldberg J."/>
            <person name="Griggs A."/>
            <person name="Gujja S."/>
            <person name="Hansen M."/>
            <person name="Howarth C."/>
            <person name="Imamovic A."/>
            <person name="Ireland A."/>
            <person name="Larimer J."/>
            <person name="McCowan C."/>
            <person name="Murphy C."/>
            <person name="Pearson M."/>
            <person name="Poon T.W."/>
            <person name="Priest M."/>
            <person name="Roberts A."/>
            <person name="Saif S."/>
            <person name="Shea T."/>
            <person name="Sykes S."/>
            <person name="Wortman J."/>
            <person name="Nusbaum C."/>
            <person name="Birren B."/>
        </authorList>
    </citation>
    <scope>NUCLEOTIDE SEQUENCE [LARGE SCALE GENOMIC DNA]</scope>
    <source>
        <strain evidence="7">NJM9701</strain>
    </source>
</reference>
<evidence type="ECO:0000256" key="6">
    <source>
        <dbReference type="SAM" id="MobiDB-lite"/>
    </source>
</evidence>
<evidence type="ECO:0000256" key="1">
    <source>
        <dbReference type="ARBA" id="ARBA00004496"/>
    </source>
</evidence>
<dbReference type="GO" id="GO:0000922">
    <property type="term" value="C:spindle pole"/>
    <property type="evidence" value="ECO:0007669"/>
    <property type="project" value="TreeGrafter"/>
</dbReference>
<evidence type="ECO:0000256" key="5">
    <source>
        <dbReference type="SAM" id="Coils"/>
    </source>
</evidence>